<evidence type="ECO:0000259" key="2">
    <source>
        <dbReference type="PROSITE" id="PS50102"/>
    </source>
</evidence>
<gene>
    <name evidence="3" type="ORF">Tco_1067786</name>
</gene>
<dbReference type="SUPFAM" id="SSF54928">
    <property type="entry name" value="RNA-binding domain, RBD"/>
    <property type="match status" value="1"/>
</dbReference>
<dbReference type="PROSITE" id="PS50102">
    <property type="entry name" value="RRM"/>
    <property type="match status" value="1"/>
</dbReference>
<proteinExistence type="predicted"/>
<name>A0ABQ5HF64_9ASTR</name>
<dbReference type="Proteomes" id="UP001151760">
    <property type="component" value="Unassembled WGS sequence"/>
</dbReference>
<evidence type="ECO:0000313" key="3">
    <source>
        <dbReference type="EMBL" id="GJT86069.1"/>
    </source>
</evidence>
<feature type="domain" description="RRM" evidence="2">
    <location>
        <begin position="11"/>
        <end position="105"/>
    </location>
</feature>
<dbReference type="SMART" id="SM00360">
    <property type="entry name" value="RRM"/>
    <property type="match status" value="1"/>
</dbReference>
<dbReference type="Pfam" id="PF00076">
    <property type="entry name" value="RRM_1"/>
    <property type="match status" value="1"/>
</dbReference>
<protein>
    <submittedName>
        <fullName evidence="3">Glucose-methanol-choline oxidoreductase, FAD/NAD(P)-binding domain protein</fullName>
    </submittedName>
</protein>
<sequence length="370" mass="42183">MGSHRVHKISTSVFITNFPDSFSAKDLFKTCSQYGYVVDAYIPNKRSKNGKRFGFVRFIKVFNAERLVNNLCTLWVGSYRLHANIVKFQRTPLNTKSTRVKNNRVVKGGTQFVNEENTSTPAMVLEEDCLNVQDLANYLMGRVKESGSLSNLKKVLANEGFTNIEIAYLGEFWVLIKFESEESKALFLENTGVGSWFSKLQQASMDLNIDGRITWVDIEGIPYKLWSENNVKCITSRWGILLQVDDQEEGCLHRKRVCIKTKVENNIFESFKIIHHGKTYWIRAKEVLGWVPDIMEDDVEEEQSDVESQEGDLKGENEVLKSCSNFGEDAEVKEVSETQFEGGSHNTVREEACAGQKDTQSVLTLYLCNF</sequence>
<keyword evidence="1" id="KW-0694">RNA-binding</keyword>
<evidence type="ECO:0000313" key="4">
    <source>
        <dbReference type="Proteomes" id="UP001151760"/>
    </source>
</evidence>
<accession>A0ABQ5HF64</accession>
<dbReference type="Gene3D" id="3.30.70.330">
    <property type="match status" value="1"/>
</dbReference>
<dbReference type="InterPro" id="IPR035979">
    <property type="entry name" value="RBD_domain_sf"/>
</dbReference>
<reference evidence="3" key="2">
    <citation type="submission" date="2022-01" db="EMBL/GenBank/DDBJ databases">
        <authorList>
            <person name="Yamashiro T."/>
            <person name="Shiraishi A."/>
            <person name="Satake H."/>
            <person name="Nakayama K."/>
        </authorList>
    </citation>
    <scope>NUCLEOTIDE SEQUENCE</scope>
</reference>
<comment type="caution">
    <text evidence="3">The sequence shown here is derived from an EMBL/GenBank/DDBJ whole genome shotgun (WGS) entry which is preliminary data.</text>
</comment>
<dbReference type="EMBL" id="BQNB010019510">
    <property type="protein sequence ID" value="GJT86069.1"/>
    <property type="molecule type" value="Genomic_DNA"/>
</dbReference>
<dbReference type="InterPro" id="IPR012677">
    <property type="entry name" value="Nucleotide-bd_a/b_plait_sf"/>
</dbReference>
<dbReference type="CDD" id="cd00590">
    <property type="entry name" value="RRM_SF"/>
    <property type="match status" value="1"/>
</dbReference>
<keyword evidence="4" id="KW-1185">Reference proteome</keyword>
<organism evidence="3 4">
    <name type="scientific">Tanacetum coccineum</name>
    <dbReference type="NCBI Taxonomy" id="301880"/>
    <lineage>
        <taxon>Eukaryota</taxon>
        <taxon>Viridiplantae</taxon>
        <taxon>Streptophyta</taxon>
        <taxon>Embryophyta</taxon>
        <taxon>Tracheophyta</taxon>
        <taxon>Spermatophyta</taxon>
        <taxon>Magnoliopsida</taxon>
        <taxon>eudicotyledons</taxon>
        <taxon>Gunneridae</taxon>
        <taxon>Pentapetalae</taxon>
        <taxon>asterids</taxon>
        <taxon>campanulids</taxon>
        <taxon>Asterales</taxon>
        <taxon>Asteraceae</taxon>
        <taxon>Asteroideae</taxon>
        <taxon>Anthemideae</taxon>
        <taxon>Anthemidinae</taxon>
        <taxon>Tanacetum</taxon>
    </lineage>
</organism>
<evidence type="ECO:0000256" key="1">
    <source>
        <dbReference type="PROSITE-ProRule" id="PRU00176"/>
    </source>
</evidence>
<dbReference type="InterPro" id="IPR000504">
    <property type="entry name" value="RRM_dom"/>
</dbReference>
<reference evidence="3" key="1">
    <citation type="journal article" date="2022" name="Int. J. Mol. Sci.">
        <title>Draft Genome of Tanacetum Coccineum: Genomic Comparison of Closely Related Tanacetum-Family Plants.</title>
        <authorList>
            <person name="Yamashiro T."/>
            <person name="Shiraishi A."/>
            <person name="Nakayama K."/>
            <person name="Satake H."/>
        </authorList>
    </citation>
    <scope>NUCLEOTIDE SEQUENCE</scope>
</reference>